<dbReference type="STRING" id="5762.D2V7U8"/>
<dbReference type="InterPro" id="IPR007785">
    <property type="entry name" value="Anamorsin"/>
</dbReference>
<evidence type="ECO:0000256" key="6">
    <source>
        <dbReference type="ARBA" id="ARBA00022490"/>
    </source>
</evidence>
<keyword evidence="7" id="KW-0479">Metal-binding</keyword>
<keyword evidence="9" id="KW-0411">Iron-sulfur</keyword>
<comment type="cofactor">
    <cofactor evidence="11">
        <name>[2Fe-2S] cluster</name>
        <dbReference type="ChEBI" id="CHEBI:190135"/>
    </cofactor>
</comment>
<name>D2V7U8_NAEGR</name>
<dbReference type="GeneID" id="8860265"/>
<evidence type="ECO:0000256" key="9">
    <source>
        <dbReference type="ARBA" id="ARBA00023014"/>
    </source>
</evidence>
<dbReference type="InterPro" id="IPR046408">
    <property type="entry name" value="CIAPIN1"/>
</dbReference>
<evidence type="ECO:0000256" key="11">
    <source>
        <dbReference type="ARBA" id="ARBA00034078"/>
    </source>
</evidence>
<dbReference type="VEuPathDB" id="AmoebaDB:NAEGRDRAFT_31883"/>
<keyword evidence="6" id="KW-0963">Cytoplasm</keyword>
<evidence type="ECO:0000256" key="7">
    <source>
        <dbReference type="ARBA" id="ARBA00022723"/>
    </source>
</evidence>
<evidence type="ECO:0000256" key="10">
    <source>
        <dbReference type="ARBA" id="ARBA00023128"/>
    </source>
</evidence>
<reference evidence="14 15" key="1">
    <citation type="journal article" date="2010" name="Cell">
        <title>The genome of Naegleria gruberi illuminates early eukaryotic versatility.</title>
        <authorList>
            <person name="Fritz-Laylin L.K."/>
            <person name="Prochnik S.E."/>
            <person name="Ginger M.L."/>
            <person name="Dacks J.B."/>
            <person name="Carpenter M.L."/>
            <person name="Field M.C."/>
            <person name="Kuo A."/>
            <person name="Paredez A."/>
            <person name="Chapman J."/>
            <person name="Pham J."/>
            <person name="Shu S."/>
            <person name="Neupane R."/>
            <person name="Cipriano M."/>
            <person name="Mancuso J."/>
            <person name="Tu H."/>
            <person name="Salamov A."/>
            <person name="Lindquist E."/>
            <person name="Shapiro H."/>
            <person name="Lucas S."/>
            <person name="Grigoriev I.V."/>
            <person name="Cande W.Z."/>
            <person name="Fulton C."/>
            <person name="Rokhsar D.S."/>
            <person name="Dawson S.C."/>
        </authorList>
    </citation>
    <scope>NUCLEOTIDE SEQUENCE [LARGE SCALE GENOMIC DNA]</scope>
    <source>
        <strain evidence="14 15">NEG-M</strain>
    </source>
</reference>
<dbReference type="GO" id="GO:0051539">
    <property type="term" value="F:4 iron, 4 sulfur cluster binding"/>
    <property type="evidence" value="ECO:0007669"/>
    <property type="project" value="UniProtKB-KW"/>
</dbReference>
<dbReference type="eggNOG" id="KOG4020">
    <property type="taxonomic scope" value="Eukaryota"/>
</dbReference>
<dbReference type="AlphaFoldDB" id="D2V7U8"/>
<evidence type="ECO:0000313" key="15">
    <source>
        <dbReference type="Proteomes" id="UP000006671"/>
    </source>
</evidence>
<evidence type="ECO:0000259" key="13">
    <source>
        <dbReference type="Pfam" id="PF05093"/>
    </source>
</evidence>
<dbReference type="PANTHER" id="PTHR13273">
    <property type="entry name" value="ANAMORSIN"/>
    <property type="match status" value="1"/>
</dbReference>
<evidence type="ECO:0000313" key="14">
    <source>
        <dbReference type="EMBL" id="EFC46933.1"/>
    </source>
</evidence>
<evidence type="ECO:0000256" key="12">
    <source>
        <dbReference type="ARBA" id="ARBA00045504"/>
    </source>
</evidence>
<dbReference type="RefSeq" id="XP_002679677.1">
    <property type="nucleotide sequence ID" value="XM_002679631.1"/>
</dbReference>
<keyword evidence="10" id="KW-0496">Mitochondrion</keyword>
<dbReference type="InParanoid" id="D2V7U8"/>
<dbReference type="PANTHER" id="PTHR13273:SF14">
    <property type="entry name" value="ANAMORSIN"/>
    <property type="match status" value="1"/>
</dbReference>
<evidence type="ECO:0000256" key="1">
    <source>
        <dbReference type="ARBA" id="ARBA00001966"/>
    </source>
</evidence>
<protein>
    <submittedName>
        <fullName evidence="14">Predicted protein</fullName>
    </submittedName>
</protein>
<feature type="domain" description="Anamorsin C-terminal" evidence="13">
    <location>
        <begin position="112"/>
        <end position="145"/>
    </location>
</feature>
<evidence type="ECO:0000256" key="2">
    <source>
        <dbReference type="ARBA" id="ARBA00004496"/>
    </source>
</evidence>
<comment type="similarity">
    <text evidence="4">Belongs to the anamorsin family.</text>
</comment>
<dbReference type="KEGG" id="ngr:NAEGRDRAFT_31883"/>
<dbReference type="OrthoDB" id="311633at2759"/>
<proteinExistence type="inferred from homology"/>
<accession>D2V7U8</accession>
<comment type="cofactor">
    <cofactor evidence="1">
        <name>[4Fe-4S] cluster</name>
        <dbReference type="ChEBI" id="CHEBI:49883"/>
    </cofactor>
</comment>
<keyword evidence="5" id="KW-0004">4Fe-4S</keyword>
<sequence length="151" mass="16231">MNGFLSITQQESVVKATKPSLNLGSSFSLSTKQAQTAPINTTTQQTNVKKWTLTNLDDDDVIGDDDLLEDDDLNNASTSDDCGTGIGGEKKACKNCTCGRKEGEIPEPTEYVSSCGNCFKGDAFRCGTCPYLGMPAFEPGEKLQLKNTMDI</sequence>
<evidence type="ECO:0000256" key="4">
    <source>
        <dbReference type="ARBA" id="ARBA00008169"/>
    </source>
</evidence>
<dbReference type="GO" id="GO:0005758">
    <property type="term" value="C:mitochondrial intermembrane space"/>
    <property type="evidence" value="ECO:0007669"/>
    <property type="project" value="UniProtKB-SubCell"/>
</dbReference>
<gene>
    <name evidence="14" type="ORF">NAEGRDRAFT_31883</name>
</gene>
<dbReference type="GO" id="GO:0016226">
    <property type="term" value="P:iron-sulfur cluster assembly"/>
    <property type="evidence" value="ECO:0007669"/>
    <property type="project" value="InterPro"/>
</dbReference>
<comment type="subcellular location">
    <subcellularLocation>
        <location evidence="2">Cytoplasm</location>
    </subcellularLocation>
    <subcellularLocation>
        <location evidence="3">Mitochondrion intermembrane space</location>
    </subcellularLocation>
</comment>
<dbReference type="FunCoup" id="D2V7U8">
    <property type="interactions" value="279"/>
</dbReference>
<keyword evidence="15" id="KW-1185">Reference proteome</keyword>
<dbReference type="GO" id="GO:0046872">
    <property type="term" value="F:metal ion binding"/>
    <property type="evidence" value="ECO:0007669"/>
    <property type="project" value="UniProtKB-KW"/>
</dbReference>
<dbReference type="Pfam" id="PF05093">
    <property type="entry name" value="CIAPIN1"/>
    <property type="match status" value="1"/>
</dbReference>
<dbReference type="EMBL" id="GG738856">
    <property type="protein sequence ID" value="EFC46933.1"/>
    <property type="molecule type" value="Genomic_DNA"/>
</dbReference>
<organism evidence="15">
    <name type="scientific">Naegleria gruberi</name>
    <name type="common">Amoeba</name>
    <dbReference type="NCBI Taxonomy" id="5762"/>
    <lineage>
        <taxon>Eukaryota</taxon>
        <taxon>Discoba</taxon>
        <taxon>Heterolobosea</taxon>
        <taxon>Tetramitia</taxon>
        <taxon>Eutetramitia</taxon>
        <taxon>Vahlkampfiidae</taxon>
        <taxon>Naegleria</taxon>
    </lineage>
</organism>
<comment type="function">
    <text evidence="12">Component of the cytosolic iron-sulfur (Fe-S) protein assembly (CIA) machinery. Required for the maturation of extramitochondrial Fe-S proteins. Part of an electron transfer chain functioning in an early step of cytosolic Fe-S biogenesis, facilitating the de novo assembly of a [4Fe-4S] cluster on the cytosolic Fe-S scaffold complex. Electrons are transferred from NADPH via a FAD- and FMN-containing diflavin oxidoreductase. Together with the diflavin oxidoreductase, also required for the assembly of the diferric tyrosyl radical cofactor of ribonucleotide reductase (RNR), probably by providing electrons for reduction during radical cofactor maturation in the catalytic small subunit.</text>
</comment>
<dbReference type="Proteomes" id="UP000006671">
    <property type="component" value="Unassembled WGS sequence"/>
</dbReference>
<keyword evidence="8" id="KW-0408">Iron</keyword>
<evidence type="ECO:0000256" key="5">
    <source>
        <dbReference type="ARBA" id="ARBA00022485"/>
    </source>
</evidence>
<evidence type="ECO:0000256" key="3">
    <source>
        <dbReference type="ARBA" id="ARBA00004569"/>
    </source>
</evidence>
<evidence type="ECO:0000256" key="8">
    <source>
        <dbReference type="ARBA" id="ARBA00023004"/>
    </source>
</evidence>